<keyword evidence="1" id="KW-0732">Signal</keyword>
<comment type="caution">
    <text evidence="2">The sequence shown here is derived from an EMBL/GenBank/DDBJ whole genome shotgun (WGS) entry which is preliminary data.</text>
</comment>
<dbReference type="EMBL" id="JAFREP010000019">
    <property type="protein sequence ID" value="MBO1320744.1"/>
    <property type="molecule type" value="Genomic_DNA"/>
</dbReference>
<evidence type="ECO:0000256" key="1">
    <source>
        <dbReference type="SAM" id="SignalP"/>
    </source>
</evidence>
<dbReference type="InterPro" id="IPR046525">
    <property type="entry name" value="DUF6702"/>
</dbReference>
<name>A0A8J7U5D6_9BACT</name>
<dbReference type="RefSeq" id="WP_207860696.1">
    <property type="nucleotide sequence ID" value="NZ_JAFREP010000019.1"/>
</dbReference>
<keyword evidence="3" id="KW-1185">Reference proteome</keyword>
<dbReference type="Proteomes" id="UP000664417">
    <property type="component" value="Unassembled WGS sequence"/>
</dbReference>
<gene>
    <name evidence="2" type="ORF">J3U88_19855</name>
</gene>
<feature type="signal peptide" evidence="1">
    <location>
        <begin position="1"/>
        <end position="20"/>
    </location>
</feature>
<accession>A0A8J7U5D6</accession>
<proteinExistence type="predicted"/>
<reference evidence="2" key="1">
    <citation type="submission" date="2021-03" db="EMBL/GenBank/DDBJ databases">
        <authorList>
            <person name="Wang G."/>
        </authorList>
    </citation>
    <scope>NUCLEOTIDE SEQUENCE</scope>
    <source>
        <strain evidence="2">KCTC 12899</strain>
    </source>
</reference>
<dbReference type="AlphaFoldDB" id="A0A8J7U5D6"/>
<evidence type="ECO:0000313" key="2">
    <source>
        <dbReference type="EMBL" id="MBO1320744.1"/>
    </source>
</evidence>
<feature type="chain" id="PRO_5035180773" evidence="1">
    <location>
        <begin position="21"/>
        <end position="159"/>
    </location>
</feature>
<dbReference type="Pfam" id="PF20420">
    <property type="entry name" value="DUF6702"/>
    <property type="match status" value="1"/>
</dbReference>
<evidence type="ECO:0000313" key="3">
    <source>
        <dbReference type="Proteomes" id="UP000664417"/>
    </source>
</evidence>
<organism evidence="2 3">
    <name type="scientific">Acanthopleuribacter pedis</name>
    <dbReference type="NCBI Taxonomy" id="442870"/>
    <lineage>
        <taxon>Bacteria</taxon>
        <taxon>Pseudomonadati</taxon>
        <taxon>Acidobacteriota</taxon>
        <taxon>Holophagae</taxon>
        <taxon>Acanthopleuribacterales</taxon>
        <taxon>Acanthopleuribacteraceae</taxon>
        <taxon>Acanthopleuribacter</taxon>
    </lineage>
</organism>
<sequence>MKRLFVTALLLAGGAFPLWAHRFHASLTQAEWNPKSNSLEVVVRVFANDIERAVSQAAGEKWRLDDQNEAPLWAYVRDRFAFVHNGKEVPFQPIGHESDVRTAWLYLEVPLSGPPTELALRNTLLIEINTDQVNTVNLKMGSETISRVFDLNRHRHGFK</sequence>
<protein>
    <submittedName>
        <fullName evidence="2">Uncharacterized protein</fullName>
    </submittedName>
</protein>